<keyword evidence="2" id="KW-1185">Reference proteome</keyword>
<dbReference type="Proteomes" id="UP000265520">
    <property type="component" value="Unassembled WGS sequence"/>
</dbReference>
<protein>
    <submittedName>
        <fullName evidence="1">Uncharacterized protein</fullName>
    </submittedName>
</protein>
<organism evidence="1 2">
    <name type="scientific">Trifolium medium</name>
    <dbReference type="NCBI Taxonomy" id="97028"/>
    <lineage>
        <taxon>Eukaryota</taxon>
        <taxon>Viridiplantae</taxon>
        <taxon>Streptophyta</taxon>
        <taxon>Embryophyta</taxon>
        <taxon>Tracheophyta</taxon>
        <taxon>Spermatophyta</taxon>
        <taxon>Magnoliopsida</taxon>
        <taxon>eudicotyledons</taxon>
        <taxon>Gunneridae</taxon>
        <taxon>Pentapetalae</taxon>
        <taxon>rosids</taxon>
        <taxon>fabids</taxon>
        <taxon>Fabales</taxon>
        <taxon>Fabaceae</taxon>
        <taxon>Papilionoideae</taxon>
        <taxon>50 kb inversion clade</taxon>
        <taxon>NPAAA clade</taxon>
        <taxon>Hologalegina</taxon>
        <taxon>IRL clade</taxon>
        <taxon>Trifolieae</taxon>
        <taxon>Trifolium</taxon>
    </lineage>
</organism>
<evidence type="ECO:0000313" key="2">
    <source>
        <dbReference type="Proteomes" id="UP000265520"/>
    </source>
</evidence>
<proteinExistence type="predicted"/>
<comment type="caution">
    <text evidence="1">The sequence shown here is derived from an EMBL/GenBank/DDBJ whole genome shotgun (WGS) entry which is preliminary data.</text>
</comment>
<reference evidence="1 2" key="1">
    <citation type="journal article" date="2018" name="Front. Plant Sci.">
        <title>Red Clover (Trifolium pratense) and Zigzag Clover (T. medium) - A Picture of Genomic Similarities and Differences.</title>
        <authorList>
            <person name="Dluhosova J."/>
            <person name="Istvanek J."/>
            <person name="Nedelnik J."/>
            <person name="Repkova J."/>
        </authorList>
    </citation>
    <scope>NUCLEOTIDE SEQUENCE [LARGE SCALE GENOMIC DNA]</scope>
    <source>
        <strain evidence="2">cv. 10/8</strain>
        <tissue evidence="1">Leaf</tissue>
    </source>
</reference>
<feature type="non-terminal residue" evidence="1">
    <location>
        <position position="19"/>
    </location>
</feature>
<evidence type="ECO:0000313" key="1">
    <source>
        <dbReference type="EMBL" id="MCI67992.1"/>
    </source>
</evidence>
<dbReference type="EMBL" id="LXQA010728243">
    <property type="protein sequence ID" value="MCI67992.1"/>
    <property type="molecule type" value="Genomic_DNA"/>
</dbReference>
<accession>A0A392U3U4</accession>
<dbReference type="AlphaFoldDB" id="A0A392U3U4"/>
<name>A0A392U3U4_9FABA</name>
<sequence>MKMGEEPENLGVRRLDLRG</sequence>